<evidence type="ECO:0000313" key="2">
    <source>
        <dbReference type="EMBL" id="RVW68036.1"/>
    </source>
</evidence>
<reference evidence="2 3" key="1">
    <citation type="journal article" date="2018" name="PLoS Genet.">
        <title>Population sequencing reveals clonal diversity and ancestral inbreeding in the grapevine cultivar Chardonnay.</title>
        <authorList>
            <person name="Roach M.J."/>
            <person name="Johnson D.L."/>
            <person name="Bohlmann J."/>
            <person name="van Vuuren H.J."/>
            <person name="Jones S.J."/>
            <person name="Pretorius I.S."/>
            <person name="Schmidt S.A."/>
            <person name="Borneman A.R."/>
        </authorList>
    </citation>
    <scope>NUCLEOTIDE SEQUENCE [LARGE SCALE GENOMIC DNA]</scope>
    <source>
        <strain evidence="3">cv. Chardonnay</strain>
        <tissue evidence="2">Leaf</tissue>
    </source>
</reference>
<sequence length="324" mass="36752">MANTGEDLSQFDISQEEKDKLVAEVIRYVLFKTHQNSGCPIKRDELTQLVTKNYRQRALPALVINAAREKLSTIFGYEMKELQRSRPSSTNQGRTSQQNIFIPYILMSNQKDQVVCVDILGSTIGFADVKSYVIISQLPADVYRKYVEDVNTAHLTGFTFVIVSIVYLAGGKIAEESNNLGWNHPYSVQPGCVCGWNLNLFGNLGHQLSGSKCRYYNTLLLVLYQHDRTYYHCGESIADGLWHHMRRMGLYENEENHPVLGNIKQALEALVQQRYLQKDKVNGPEGNTLFYELAERALDEAISKKIKEYISQIVQNDGASADVE</sequence>
<dbReference type="PANTHER" id="PTHR11736">
    <property type="entry name" value="MELANOMA-ASSOCIATED ANTIGEN MAGE ANTIGEN"/>
    <property type="match status" value="1"/>
</dbReference>
<dbReference type="InterPro" id="IPR041898">
    <property type="entry name" value="MAGE_WH1"/>
</dbReference>
<name>A0A438G751_VITVI</name>
<dbReference type="InterPro" id="IPR037445">
    <property type="entry name" value="MAGE"/>
</dbReference>
<dbReference type="PANTHER" id="PTHR11736:SF14">
    <property type="entry name" value="NSE3 HOMOLOG, SMC5-SMC6 COMPLEX COMPONENT"/>
    <property type="match status" value="1"/>
</dbReference>
<dbReference type="EMBL" id="QGNW01000554">
    <property type="protein sequence ID" value="RVW68036.1"/>
    <property type="molecule type" value="Genomic_DNA"/>
</dbReference>
<dbReference type="AlphaFoldDB" id="A0A438G751"/>
<dbReference type="InterPro" id="IPR041899">
    <property type="entry name" value="MAGE_WH2"/>
</dbReference>
<evidence type="ECO:0000313" key="3">
    <source>
        <dbReference type="Proteomes" id="UP000288805"/>
    </source>
</evidence>
<dbReference type="Gene3D" id="1.10.10.1210">
    <property type="entry name" value="MAGE homology domain, winged helix WH2 motif"/>
    <property type="match status" value="1"/>
</dbReference>
<proteinExistence type="predicted"/>
<dbReference type="InterPro" id="IPR002190">
    <property type="entry name" value="MHD_dom"/>
</dbReference>
<evidence type="ECO:0000259" key="1">
    <source>
        <dbReference type="SMART" id="SM01373"/>
    </source>
</evidence>
<dbReference type="Pfam" id="PF01454">
    <property type="entry name" value="MAGE"/>
    <property type="match status" value="2"/>
</dbReference>
<dbReference type="Proteomes" id="UP000288805">
    <property type="component" value="Unassembled WGS sequence"/>
</dbReference>
<dbReference type="Gene3D" id="1.10.10.1200">
    <property type="entry name" value="MAGE homology domain, winged helix WH1 motif"/>
    <property type="match status" value="1"/>
</dbReference>
<accession>A0A438G751</accession>
<dbReference type="SMART" id="SM01373">
    <property type="entry name" value="MAGE"/>
    <property type="match status" value="1"/>
</dbReference>
<protein>
    <recommendedName>
        <fullName evidence="1">MAGE domain-containing protein</fullName>
    </recommendedName>
</protein>
<feature type="domain" description="MAGE" evidence="1">
    <location>
        <begin position="25"/>
        <end position="306"/>
    </location>
</feature>
<organism evidence="2 3">
    <name type="scientific">Vitis vinifera</name>
    <name type="common">Grape</name>
    <dbReference type="NCBI Taxonomy" id="29760"/>
    <lineage>
        <taxon>Eukaryota</taxon>
        <taxon>Viridiplantae</taxon>
        <taxon>Streptophyta</taxon>
        <taxon>Embryophyta</taxon>
        <taxon>Tracheophyta</taxon>
        <taxon>Spermatophyta</taxon>
        <taxon>Magnoliopsida</taxon>
        <taxon>eudicotyledons</taxon>
        <taxon>Gunneridae</taxon>
        <taxon>Pentapetalae</taxon>
        <taxon>rosids</taxon>
        <taxon>Vitales</taxon>
        <taxon>Vitaceae</taxon>
        <taxon>Viteae</taxon>
        <taxon>Vitis</taxon>
    </lineage>
</organism>
<comment type="caution">
    <text evidence="2">The sequence shown here is derived from an EMBL/GenBank/DDBJ whole genome shotgun (WGS) entry which is preliminary data.</text>
</comment>
<gene>
    <name evidence="2" type="ORF">CK203_064818</name>
</gene>